<evidence type="ECO:0000313" key="9">
    <source>
        <dbReference type="Proteomes" id="UP001596411"/>
    </source>
</evidence>
<name>A0ABW2EYX2_9GAMM</name>
<dbReference type="InterPro" id="IPR000330">
    <property type="entry name" value="SNF2_N"/>
</dbReference>
<feature type="domain" description="Helicase ATP-binding" evidence="6">
    <location>
        <begin position="52"/>
        <end position="218"/>
    </location>
</feature>
<evidence type="ECO:0000259" key="6">
    <source>
        <dbReference type="PROSITE" id="PS51192"/>
    </source>
</evidence>
<dbReference type="InterPro" id="IPR049730">
    <property type="entry name" value="SNF2/RAD54-like_C"/>
</dbReference>
<keyword evidence="2" id="KW-0378">Hydrolase</keyword>
<dbReference type="InterPro" id="IPR038718">
    <property type="entry name" value="SNF2-like_sf"/>
</dbReference>
<proteinExistence type="predicted"/>
<gene>
    <name evidence="8" type="ORF">ACFQH5_16580</name>
</gene>
<keyword evidence="1" id="KW-0547">Nucleotide-binding</keyword>
<dbReference type="InterPro" id="IPR057342">
    <property type="entry name" value="DEXDc_RapA"/>
</dbReference>
<dbReference type="SUPFAM" id="SSF52540">
    <property type="entry name" value="P-loop containing nucleoside triphosphate hydrolases"/>
    <property type="match status" value="2"/>
</dbReference>
<evidence type="ECO:0000313" key="8">
    <source>
        <dbReference type="EMBL" id="MFC7091161.1"/>
    </source>
</evidence>
<sequence length="960" mass="110344">MTTERITDYHAKYFAYELTRQRRGGDVDRLAASLFDASVDLNPHQIDAALFALKNPLTKGVLLADEVGLGKTIEAALVICQYWAERRRRLLVIAPAALRKQWATELAEKFHLPTQVLDARTYTQQRDQGVYDPLDQDVISVISYHFAARLEPQLRTIPWDLVVIDEAHKLRNAHRESHRTGQAIKRAFAGSRKLLLTATPLQNSLLELYGLSTVIDDQLFGDAISFRRQFMRGGNDIEGLQRRLEEFAKRTLRRQVLEYVQYTERKALTIPFTPSQDEQRLYHLVSGYLEREDSYGVPTRQRHLVSLVIRKLLASSTTAIIQTLETLKERLKSLHNRHQVEQDWLERLLADELLDEELLEAAEADEVEEADARYVAEQEINPTRLQGEIAEIEQYLSLARGIHEDAKSHALVTALETGFARMDEMGAPRKAVVFTESRRTLEYLSRFLERHGFADQVVTFSGTNNSPGVTGIYQRWLAEHAGSDRITGSPAIDRRTAIIDHFRDKAQILVATEAAAEGVNLQFCNLVVNYDLPWNPQRVEQRIGRCHRYGQQFDVVVVNFLNQRNEADKRVLELLSEKFQLFDGLFGASDEILGRLESGVDVEKRIADIYATCRTPTAIEAAFAELREQLEADIDARMKETESKLLEHFDEQIHDLLRVQRDKAEAQLDRTGKLFWKLTRHCLAEQAKFNDSSLTFHLEASPVESVPAGDYWLIRKGKGIKPPEHAHVYRLTHPLGEHVLDSGRRRETPAATLRFLLSDHPLRISVLEQLTTRSGWLELNLLELDSFQHEEHLVFTALADDGTHLDQEACERLFNVTAEVVPDSAPEPPQELPWLAKRQLDATLSRVLEENHSYFQRERDKLEAWADDQVASSEAQLEDTRAKIKDAKRRSRTAETLEEQKAAQEALKTLERQQRCDRQAIFDVQDEIEEKRDALIDALERQMHRKSQTHRLFRIRWEFA</sequence>
<dbReference type="EMBL" id="JBHSZP010000033">
    <property type="protein sequence ID" value="MFC7091161.1"/>
    <property type="molecule type" value="Genomic_DNA"/>
</dbReference>
<protein>
    <submittedName>
        <fullName evidence="8">SNF2-related protein</fullName>
    </submittedName>
</protein>
<evidence type="ECO:0000256" key="4">
    <source>
        <dbReference type="ARBA" id="ARBA00022840"/>
    </source>
</evidence>
<feature type="domain" description="Helicase C-terminal" evidence="7">
    <location>
        <begin position="414"/>
        <end position="593"/>
    </location>
</feature>
<dbReference type="InterPro" id="IPR001650">
    <property type="entry name" value="Helicase_C-like"/>
</dbReference>
<evidence type="ECO:0000256" key="5">
    <source>
        <dbReference type="SAM" id="Coils"/>
    </source>
</evidence>
<dbReference type="CDD" id="cd18793">
    <property type="entry name" value="SF2_C_SNF"/>
    <property type="match status" value="1"/>
</dbReference>
<comment type="caution">
    <text evidence="8">The sequence shown here is derived from an EMBL/GenBank/DDBJ whole genome shotgun (WGS) entry which is preliminary data.</text>
</comment>
<evidence type="ECO:0000256" key="2">
    <source>
        <dbReference type="ARBA" id="ARBA00022801"/>
    </source>
</evidence>
<dbReference type="Gene3D" id="3.40.50.10810">
    <property type="entry name" value="Tandem AAA-ATPase domain"/>
    <property type="match status" value="1"/>
</dbReference>
<keyword evidence="5" id="KW-0175">Coiled coil</keyword>
<keyword evidence="9" id="KW-1185">Reference proteome</keyword>
<dbReference type="RefSeq" id="WP_346061952.1">
    <property type="nucleotide sequence ID" value="NZ_BAAADR010000006.1"/>
</dbReference>
<accession>A0ABW2EYX2</accession>
<dbReference type="SMART" id="SM00490">
    <property type="entry name" value="HELICc"/>
    <property type="match status" value="1"/>
</dbReference>
<dbReference type="PROSITE" id="PS51194">
    <property type="entry name" value="HELICASE_CTER"/>
    <property type="match status" value="1"/>
</dbReference>
<dbReference type="PANTHER" id="PTHR10799">
    <property type="entry name" value="SNF2/RAD54 HELICASE FAMILY"/>
    <property type="match status" value="1"/>
</dbReference>
<dbReference type="InterPro" id="IPR027417">
    <property type="entry name" value="P-loop_NTPase"/>
</dbReference>
<dbReference type="Gene3D" id="3.40.50.300">
    <property type="entry name" value="P-loop containing nucleotide triphosphate hydrolases"/>
    <property type="match status" value="1"/>
</dbReference>
<dbReference type="Proteomes" id="UP001596411">
    <property type="component" value="Unassembled WGS sequence"/>
</dbReference>
<dbReference type="SMART" id="SM00487">
    <property type="entry name" value="DEXDc"/>
    <property type="match status" value="1"/>
</dbReference>
<dbReference type="PROSITE" id="PS51192">
    <property type="entry name" value="HELICASE_ATP_BIND_1"/>
    <property type="match status" value="1"/>
</dbReference>
<evidence type="ECO:0000256" key="3">
    <source>
        <dbReference type="ARBA" id="ARBA00022806"/>
    </source>
</evidence>
<organism evidence="8 9">
    <name type="scientific">Halomonas salifodinae</name>
    <dbReference type="NCBI Taxonomy" id="438745"/>
    <lineage>
        <taxon>Bacteria</taxon>
        <taxon>Pseudomonadati</taxon>
        <taxon>Pseudomonadota</taxon>
        <taxon>Gammaproteobacteria</taxon>
        <taxon>Oceanospirillales</taxon>
        <taxon>Halomonadaceae</taxon>
        <taxon>Halomonas</taxon>
    </lineage>
</organism>
<evidence type="ECO:0000256" key="1">
    <source>
        <dbReference type="ARBA" id="ARBA00022741"/>
    </source>
</evidence>
<dbReference type="Pfam" id="PF00271">
    <property type="entry name" value="Helicase_C"/>
    <property type="match status" value="1"/>
</dbReference>
<dbReference type="CDD" id="cd18011">
    <property type="entry name" value="DEXDc_RapA"/>
    <property type="match status" value="1"/>
</dbReference>
<feature type="coiled-coil region" evidence="5">
    <location>
        <begin position="870"/>
        <end position="914"/>
    </location>
</feature>
<dbReference type="Pfam" id="PF00176">
    <property type="entry name" value="SNF2-rel_dom"/>
    <property type="match status" value="1"/>
</dbReference>
<keyword evidence="3" id="KW-0347">Helicase</keyword>
<evidence type="ECO:0000259" key="7">
    <source>
        <dbReference type="PROSITE" id="PS51194"/>
    </source>
</evidence>
<dbReference type="InterPro" id="IPR014001">
    <property type="entry name" value="Helicase_ATP-bd"/>
</dbReference>
<keyword evidence="4" id="KW-0067">ATP-binding</keyword>
<reference evidence="9" key="1">
    <citation type="journal article" date="2019" name="Int. J. Syst. Evol. Microbiol.">
        <title>The Global Catalogue of Microorganisms (GCM) 10K type strain sequencing project: providing services to taxonomists for standard genome sequencing and annotation.</title>
        <authorList>
            <consortium name="The Broad Institute Genomics Platform"/>
            <consortium name="The Broad Institute Genome Sequencing Center for Infectious Disease"/>
            <person name="Wu L."/>
            <person name="Ma J."/>
        </authorList>
    </citation>
    <scope>NUCLEOTIDE SEQUENCE [LARGE SCALE GENOMIC DNA]</scope>
    <source>
        <strain evidence="9">CGMCC 1.13666</strain>
    </source>
</reference>